<feature type="domain" description="Galectin" evidence="5">
    <location>
        <begin position="163"/>
        <end position="294"/>
    </location>
</feature>
<dbReference type="GO" id="GO:0030246">
    <property type="term" value="F:carbohydrate binding"/>
    <property type="evidence" value="ECO:0007669"/>
    <property type="project" value="UniProtKB-UniRule"/>
</dbReference>
<feature type="compositionally biased region" description="Pro residues" evidence="4">
    <location>
        <begin position="139"/>
        <end position="151"/>
    </location>
</feature>
<dbReference type="SUPFAM" id="SSF49899">
    <property type="entry name" value="Concanavalin A-like lectins/glucanases"/>
    <property type="match status" value="1"/>
</dbReference>
<dbReference type="PANTHER" id="PTHR11346:SF86">
    <property type="entry name" value="GALECTIN"/>
    <property type="match status" value="1"/>
</dbReference>
<evidence type="ECO:0000313" key="6">
    <source>
        <dbReference type="Ensembl" id="ENSGALP00010028409.1"/>
    </source>
</evidence>
<dbReference type="FunCoup" id="A0A8V0ZBZ0">
    <property type="interactions" value="7"/>
</dbReference>
<dbReference type="CDD" id="cd00070">
    <property type="entry name" value="GLECT"/>
    <property type="match status" value="1"/>
</dbReference>
<feature type="region of interest" description="Disordered" evidence="4">
    <location>
        <begin position="116"/>
        <end position="154"/>
    </location>
</feature>
<dbReference type="OrthoDB" id="5795596at2759"/>
<dbReference type="GlyGen" id="A0A8V0ZBZ0">
    <property type="glycosylation" value="1 site"/>
</dbReference>
<evidence type="ECO:0000256" key="3">
    <source>
        <dbReference type="RuleBase" id="RU102079"/>
    </source>
</evidence>
<feature type="region of interest" description="Disordered" evidence="4">
    <location>
        <begin position="1"/>
        <end position="20"/>
    </location>
</feature>
<keyword evidence="7" id="KW-1185">Reference proteome</keyword>
<reference evidence="6" key="3">
    <citation type="submission" date="2025-09" db="UniProtKB">
        <authorList>
            <consortium name="Ensembl"/>
        </authorList>
    </citation>
    <scope>IDENTIFICATION</scope>
    <source>
        <strain evidence="6">broiler</strain>
    </source>
</reference>
<comment type="function">
    <text evidence="1">Does not bind lactose, and may not bind carbohydrates.</text>
</comment>
<dbReference type="Proteomes" id="UP000000539">
    <property type="component" value="Chromosome 5"/>
</dbReference>
<accession>A0A8V0ZBZ0</accession>
<dbReference type="InterPro" id="IPR013320">
    <property type="entry name" value="ConA-like_dom_sf"/>
</dbReference>
<dbReference type="Ensembl" id="ENSGALT00010048157.1">
    <property type="protein sequence ID" value="ENSGALP00010028409.1"/>
    <property type="gene ID" value="ENSGALG00010019947.1"/>
</dbReference>
<evidence type="ECO:0000256" key="4">
    <source>
        <dbReference type="SAM" id="MobiDB-lite"/>
    </source>
</evidence>
<gene>
    <name evidence="6" type="primary">LGALSL2</name>
</gene>
<dbReference type="Gene3D" id="2.60.120.200">
    <property type="match status" value="1"/>
</dbReference>
<protein>
    <recommendedName>
        <fullName evidence="3">Galectin</fullName>
    </recommendedName>
</protein>
<name>A0A8V0ZBZ0_CHICK</name>
<evidence type="ECO:0000256" key="1">
    <source>
        <dbReference type="ARBA" id="ARBA00003397"/>
    </source>
</evidence>
<keyword evidence="2 3" id="KW-0430">Lectin</keyword>
<dbReference type="PROSITE" id="PS51304">
    <property type="entry name" value="GALECTIN"/>
    <property type="match status" value="1"/>
</dbReference>
<feature type="region of interest" description="Disordered" evidence="4">
    <location>
        <begin position="28"/>
        <end position="95"/>
    </location>
</feature>
<dbReference type="SMART" id="SM00276">
    <property type="entry name" value="GLECT"/>
    <property type="match status" value="1"/>
</dbReference>
<evidence type="ECO:0000259" key="5">
    <source>
        <dbReference type="PROSITE" id="PS51304"/>
    </source>
</evidence>
<dbReference type="InterPro" id="IPR044156">
    <property type="entry name" value="Galectin-like"/>
</dbReference>
<dbReference type="FunFam" id="2.60.120.200:FF:000046">
    <property type="entry name" value="Galectin"/>
    <property type="match status" value="1"/>
</dbReference>
<dbReference type="Pfam" id="PF00337">
    <property type="entry name" value="Gal-bind_lectin"/>
    <property type="match status" value="1"/>
</dbReference>
<evidence type="ECO:0000313" key="7">
    <source>
        <dbReference type="Proteomes" id="UP000000539"/>
    </source>
</evidence>
<evidence type="ECO:0000256" key="2">
    <source>
        <dbReference type="ARBA" id="ARBA00022734"/>
    </source>
</evidence>
<proteinExistence type="predicted"/>
<organism evidence="6 7">
    <name type="scientific">Gallus gallus</name>
    <name type="common">Chicken</name>
    <dbReference type="NCBI Taxonomy" id="9031"/>
    <lineage>
        <taxon>Eukaryota</taxon>
        <taxon>Metazoa</taxon>
        <taxon>Chordata</taxon>
        <taxon>Craniata</taxon>
        <taxon>Vertebrata</taxon>
        <taxon>Euteleostomi</taxon>
        <taxon>Archelosauria</taxon>
        <taxon>Archosauria</taxon>
        <taxon>Dinosauria</taxon>
        <taxon>Saurischia</taxon>
        <taxon>Theropoda</taxon>
        <taxon>Coelurosauria</taxon>
        <taxon>Aves</taxon>
        <taxon>Neognathae</taxon>
        <taxon>Galloanserae</taxon>
        <taxon>Galliformes</taxon>
        <taxon>Phasianidae</taxon>
        <taxon>Phasianinae</taxon>
        <taxon>Gallus</taxon>
    </lineage>
</organism>
<dbReference type="InterPro" id="IPR001079">
    <property type="entry name" value="Galectin_CRD"/>
</dbReference>
<reference evidence="6" key="1">
    <citation type="submission" date="2020-11" db="EMBL/GenBank/DDBJ databases">
        <title>Gallus gallus (Chicken) genome, bGalGal1, GRCg7b, maternal haplotype autosomes + Z &amp; W.</title>
        <authorList>
            <person name="Warren W."/>
            <person name="Formenti G."/>
            <person name="Fedrigo O."/>
            <person name="Haase B."/>
            <person name="Mountcastle J."/>
            <person name="Balacco J."/>
            <person name="Tracey A."/>
            <person name="Schneider V."/>
            <person name="Okimoto R."/>
            <person name="Cheng H."/>
            <person name="Hawken R."/>
            <person name="Howe K."/>
            <person name="Jarvis E.D."/>
        </authorList>
    </citation>
    <scope>NUCLEOTIDE SEQUENCE [LARGE SCALE GENOMIC DNA]</scope>
    <source>
        <strain evidence="6">Broiler</strain>
    </source>
</reference>
<dbReference type="SMART" id="SM00908">
    <property type="entry name" value="Gal-bind_lectin"/>
    <property type="match status" value="1"/>
</dbReference>
<dbReference type="AlphaFoldDB" id="A0A8V0ZBZ0"/>
<reference evidence="6" key="2">
    <citation type="submission" date="2025-08" db="UniProtKB">
        <authorList>
            <consortium name="Ensembl"/>
        </authorList>
    </citation>
    <scope>IDENTIFICATION</scope>
    <source>
        <strain evidence="6">broiler</strain>
    </source>
</reference>
<dbReference type="PANTHER" id="PTHR11346">
    <property type="entry name" value="GALECTIN"/>
    <property type="match status" value="1"/>
</dbReference>
<sequence>MASTFPGPSPCHRPSWGTQACASSQCPLRTHSQKNAKSRSREAASSLPKGCILPARPRTWKAKRGAMPGERQGSPRCPLHTEPTPVLRASRRGDGGGAGRWIMASQGPPSRVTTPIPIYRHAPRPPPTASRGSDWLSPEAPPPQHAVPPSFPAGGRHRAVEQYVGEIKGGLRPAMRITVIGMVPSNPKSFSVTLLCDPVDANRDVGMMFTVNFSEKSITRNARIDGKWGIEEKNIPYFPFIAGDTFKMELLCEHQQIKVLLDGRQLCDFTHRIQPLNLVKALQITGDVKLTKVA</sequence>
<dbReference type="GeneTree" id="ENSGT00940000164928"/>